<keyword evidence="4" id="KW-1185">Reference proteome</keyword>
<protein>
    <submittedName>
        <fullName evidence="1">Uncharacterized protein</fullName>
    </submittedName>
</protein>
<accession>A0AAC8YQ89</accession>
<dbReference type="Proteomes" id="UP000075755">
    <property type="component" value="Chromosome"/>
</dbReference>
<dbReference type="AlphaFoldDB" id="A0AAC8YQ89"/>
<dbReference type="EMBL" id="CP015005">
    <property type="protein sequence ID" value="AMS42483.1"/>
    <property type="molecule type" value="Genomic_DNA"/>
</dbReference>
<dbReference type="KEGG" id="aak:AA2016_3561"/>
<reference evidence="2 4" key="2">
    <citation type="submission" date="2020-08" db="EMBL/GenBank/DDBJ databases">
        <title>Genomic Encyclopedia of Type Strains, Phase IV (KMG-IV): sequencing the most valuable type-strain genomes for metagenomic binning, comparative biology and taxonomic classification.</title>
        <authorList>
            <person name="Goeker M."/>
        </authorList>
    </citation>
    <scope>NUCLEOTIDE SEQUENCE [LARGE SCALE GENOMIC DNA]</scope>
    <source>
        <strain evidence="2 4">DSM 10368</strain>
    </source>
</reference>
<dbReference type="Proteomes" id="UP000577697">
    <property type="component" value="Unassembled WGS sequence"/>
</dbReference>
<sequence length="62" mass="7188">MTHRYEVQQETDGLWRIVDIFSGLPVERDGGLLIGLLLDEADDLLDIVENLDRQHRRAWGMP</sequence>
<evidence type="ECO:0000313" key="2">
    <source>
        <dbReference type="EMBL" id="MBB3707794.1"/>
    </source>
</evidence>
<gene>
    <name evidence="1" type="ORF">AA2016_3561</name>
    <name evidence="2" type="ORF">FHS67_004127</name>
</gene>
<dbReference type="RefSeq" id="WP_067961963.1">
    <property type="nucleotide sequence ID" value="NZ_CP015005.1"/>
</dbReference>
<reference evidence="1 3" key="1">
    <citation type="submission" date="2016-03" db="EMBL/GenBank/DDBJ databases">
        <title>Complete genome of Aminobacter aminovorans KCTC 2477.</title>
        <authorList>
            <person name="Kim K.M."/>
        </authorList>
    </citation>
    <scope>NUCLEOTIDE SEQUENCE [LARGE SCALE GENOMIC DNA]</scope>
    <source>
        <strain evidence="1 3">KCTC 2477</strain>
    </source>
</reference>
<dbReference type="EMBL" id="JACICB010000015">
    <property type="protein sequence ID" value="MBB3707794.1"/>
    <property type="molecule type" value="Genomic_DNA"/>
</dbReference>
<evidence type="ECO:0000313" key="1">
    <source>
        <dbReference type="EMBL" id="AMS42483.1"/>
    </source>
</evidence>
<evidence type="ECO:0000313" key="3">
    <source>
        <dbReference type="Proteomes" id="UP000075755"/>
    </source>
</evidence>
<organism evidence="1 3">
    <name type="scientific">Aminobacter aminovorans</name>
    <name type="common">Chelatobacter heintzii</name>
    <dbReference type="NCBI Taxonomy" id="83263"/>
    <lineage>
        <taxon>Bacteria</taxon>
        <taxon>Pseudomonadati</taxon>
        <taxon>Pseudomonadota</taxon>
        <taxon>Alphaproteobacteria</taxon>
        <taxon>Hyphomicrobiales</taxon>
        <taxon>Phyllobacteriaceae</taxon>
        <taxon>Aminobacter</taxon>
    </lineage>
</organism>
<name>A0AAC8YQ89_AMIAI</name>
<evidence type="ECO:0000313" key="4">
    <source>
        <dbReference type="Proteomes" id="UP000577697"/>
    </source>
</evidence>
<proteinExistence type="predicted"/>